<feature type="non-terminal residue" evidence="2">
    <location>
        <position position="51"/>
    </location>
</feature>
<dbReference type="EMBL" id="UINC01000232">
    <property type="protein sequence ID" value="SUZ51632.1"/>
    <property type="molecule type" value="Genomic_DNA"/>
</dbReference>
<name>A0A381NAL4_9ZZZZ</name>
<sequence>MNLSGAINELRILKTDLGTEFIKKAIIFHVFVGTQIAFPFSIAFTPSIAIL</sequence>
<organism evidence="2">
    <name type="scientific">marine metagenome</name>
    <dbReference type="NCBI Taxonomy" id="408172"/>
    <lineage>
        <taxon>unclassified sequences</taxon>
        <taxon>metagenomes</taxon>
        <taxon>ecological metagenomes</taxon>
    </lineage>
</organism>
<keyword evidence="1" id="KW-1133">Transmembrane helix</keyword>
<keyword evidence="1" id="KW-0812">Transmembrane</keyword>
<protein>
    <submittedName>
        <fullName evidence="2">Uncharacterized protein</fullName>
    </submittedName>
</protein>
<gene>
    <name evidence="2" type="ORF">METZ01_LOCUS4486</name>
</gene>
<proteinExistence type="predicted"/>
<accession>A0A381NAL4</accession>
<dbReference type="AlphaFoldDB" id="A0A381NAL4"/>
<keyword evidence="1" id="KW-0472">Membrane</keyword>
<evidence type="ECO:0000256" key="1">
    <source>
        <dbReference type="SAM" id="Phobius"/>
    </source>
</evidence>
<evidence type="ECO:0000313" key="2">
    <source>
        <dbReference type="EMBL" id="SUZ51632.1"/>
    </source>
</evidence>
<reference evidence="2" key="1">
    <citation type="submission" date="2018-05" db="EMBL/GenBank/DDBJ databases">
        <authorList>
            <person name="Lanie J.A."/>
            <person name="Ng W.-L."/>
            <person name="Kazmierczak K.M."/>
            <person name="Andrzejewski T.M."/>
            <person name="Davidsen T.M."/>
            <person name="Wayne K.J."/>
            <person name="Tettelin H."/>
            <person name="Glass J.I."/>
            <person name="Rusch D."/>
            <person name="Podicherti R."/>
            <person name="Tsui H.-C.T."/>
            <person name="Winkler M.E."/>
        </authorList>
    </citation>
    <scope>NUCLEOTIDE SEQUENCE</scope>
</reference>
<feature type="transmembrane region" description="Helical" evidence="1">
    <location>
        <begin position="26"/>
        <end position="50"/>
    </location>
</feature>